<proteinExistence type="predicted"/>
<evidence type="ECO:0008006" key="3">
    <source>
        <dbReference type="Google" id="ProtNLM"/>
    </source>
</evidence>
<organism evidence="2">
    <name type="scientific">Thermofilum pendens</name>
    <dbReference type="NCBI Taxonomy" id="2269"/>
    <lineage>
        <taxon>Archaea</taxon>
        <taxon>Thermoproteota</taxon>
        <taxon>Thermoprotei</taxon>
        <taxon>Thermofilales</taxon>
        <taxon>Thermofilaceae</taxon>
        <taxon>Thermofilum</taxon>
    </lineage>
</organism>
<gene>
    <name evidence="2" type="ORF">ENV17_03385</name>
</gene>
<dbReference type="AlphaFoldDB" id="A0A7C4FEU1"/>
<comment type="caution">
    <text evidence="2">The sequence shown here is derived from an EMBL/GenBank/DDBJ whole genome shotgun (WGS) entry which is preliminary data.</text>
</comment>
<feature type="transmembrane region" description="Helical" evidence="1">
    <location>
        <begin position="22"/>
        <end position="50"/>
    </location>
</feature>
<sequence length="163" mass="17282">MSGDCAAGNFHSSGRMRAVSPVVSIVVLFLVAVVMAVGIAFWLAGFTFLTGSAVERLEVRVLQVVPRAAGDEWDVTLQLNNLGTAAVTIDSVFINGVHYYECEGVFLSPQPSITLNPGERATLTLHVLRGARCGYSALGSGVAVEVRLHTSSGRDYSCIVNLP</sequence>
<keyword evidence="1" id="KW-1133">Transmembrane helix</keyword>
<evidence type="ECO:0000256" key="1">
    <source>
        <dbReference type="SAM" id="Phobius"/>
    </source>
</evidence>
<evidence type="ECO:0000313" key="2">
    <source>
        <dbReference type="EMBL" id="HGI43412.1"/>
    </source>
</evidence>
<reference evidence="2" key="1">
    <citation type="journal article" date="2020" name="mSystems">
        <title>Genome- and Community-Level Interaction Insights into Carbon Utilization and Element Cycling Functions of Hydrothermarchaeota in Hydrothermal Sediment.</title>
        <authorList>
            <person name="Zhou Z."/>
            <person name="Liu Y."/>
            <person name="Xu W."/>
            <person name="Pan J."/>
            <person name="Luo Z.H."/>
            <person name="Li M."/>
        </authorList>
    </citation>
    <scope>NUCLEOTIDE SEQUENCE [LARGE SCALE GENOMIC DNA]</scope>
    <source>
        <strain evidence="2">SpSt-735</strain>
    </source>
</reference>
<keyword evidence="1" id="KW-0812">Transmembrane</keyword>
<dbReference type="EMBL" id="DTFI01000080">
    <property type="protein sequence ID" value="HGI43412.1"/>
    <property type="molecule type" value="Genomic_DNA"/>
</dbReference>
<accession>A0A7C4FEU1</accession>
<protein>
    <recommendedName>
        <fullName evidence="3">DUF4352 domain-containing protein</fullName>
    </recommendedName>
</protein>
<name>A0A7C4FEU1_THEPE</name>
<keyword evidence="1" id="KW-0472">Membrane</keyword>